<evidence type="ECO:0000256" key="5">
    <source>
        <dbReference type="SAM" id="Phobius"/>
    </source>
</evidence>
<keyword evidence="4" id="KW-1003">Cell membrane</keyword>
<evidence type="ECO:0000256" key="2">
    <source>
        <dbReference type="ARBA" id="ARBA00007783"/>
    </source>
</evidence>
<evidence type="ECO:0000256" key="3">
    <source>
        <dbReference type="ARBA" id="ARBA00022448"/>
    </source>
</evidence>
<feature type="transmembrane region" description="Helical" evidence="5">
    <location>
        <begin position="166"/>
        <end position="192"/>
    </location>
</feature>
<keyword evidence="5" id="KW-1133">Transmembrane helix</keyword>
<feature type="transmembrane region" description="Helical" evidence="5">
    <location>
        <begin position="204"/>
        <end position="223"/>
    </location>
</feature>
<dbReference type="InterPro" id="IPR047817">
    <property type="entry name" value="ABC2_TM_bact-type"/>
</dbReference>
<comment type="similarity">
    <text evidence="2">Belongs to the ABC-2 integral membrane protein family.</text>
</comment>
<keyword evidence="4" id="KW-0997">Cell inner membrane</keyword>
<feature type="transmembrane region" description="Helical" evidence="5">
    <location>
        <begin position="134"/>
        <end position="160"/>
    </location>
</feature>
<feature type="transmembrane region" description="Helical" evidence="5">
    <location>
        <begin position="91"/>
        <end position="113"/>
    </location>
</feature>
<comment type="subcellular location">
    <subcellularLocation>
        <location evidence="1">Cell inner membrane</location>
        <topology evidence="1">Multi-pass membrane protein</topology>
    </subcellularLocation>
</comment>
<feature type="transmembrane region" description="Helical" evidence="5">
    <location>
        <begin position="59"/>
        <end position="79"/>
    </location>
</feature>
<evidence type="ECO:0000256" key="4">
    <source>
        <dbReference type="ARBA" id="ARBA00022519"/>
    </source>
</evidence>
<evidence type="ECO:0000259" key="6">
    <source>
        <dbReference type="PROSITE" id="PS51012"/>
    </source>
</evidence>
<keyword evidence="3" id="KW-0813">Transport</keyword>
<dbReference type="PROSITE" id="PS51012">
    <property type="entry name" value="ABC_TM2"/>
    <property type="match status" value="1"/>
</dbReference>
<dbReference type="PANTHER" id="PTHR30413:SF8">
    <property type="entry name" value="TRANSPORT PERMEASE PROTEIN"/>
    <property type="match status" value="1"/>
</dbReference>
<dbReference type="KEGG" id="osu:NT6N_26630"/>
<keyword evidence="5" id="KW-0472">Membrane</keyword>
<dbReference type="GO" id="GO:0015920">
    <property type="term" value="P:lipopolysaccharide transport"/>
    <property type="evidence" value="ECO:0007669"/>
    <property type="project" value="TreeGrafter"/>
</dbReference>
<proteinExistence type="inferred from homology"/>
<dbReference type="EMBL" id="AP026866">
    <property type="protein sequence ID" value="BDS07623.1"/>
    <property type="molecule type" value="Genomic_DNA"/>
</dbReference>
<feature type="transmembrane region" description="Helical" evidence="5">
    <location>
        <begin position="255"/>
        <end position="281"/>
    </location>
</feature>
<organism evidence="7">
    <name type="scientific">Oceaniferula spumae</name>
    <dbReference type="NCBI Taxonomy" id="2979115"/>
    <lineage>
        <taxon>Bacteria</taxon>
        <taxon>Pseudomonadati</taxon>
        <taxon>Verrucomicrobiota</taxon>
        <taxon>Verrucomicrobiia</taxon>
        <taxon>Verrucomicrobiales</taxon>
        <taxon>Verrucomicrobiaceae</taxon>
        <taxon>Oceaniferula</taxon>
    </lineage>
</organism>
<evidence type="ECO:0000313" key="7">
    <source>
        <dbReference type="EMBL" id="BDS07623.1"/>
    </source>
</evidence>
<dbReference type="GO" id="GO:0005886">
    <property type="term" value="C:plasma membrane"/>
    <property type="evidence" value="ECO:0007669"/>
    <property type="project" value="UniProtKB-SubCell"/>
</dbReference>
<dbReference type="AlphaFoldDB" id="A0AAT9FNT4"/>
<accession>A0AAT9FNT4</accession>
<gene>
    <name evidence="7" type="ORF">NT6N_26630</name>
</gene>
<sequence length="290" mass="31935">MPLSQANKQDSPVTVYTPDSSLSDPRRLLREMIAELRNSRELASALFHRDLKAQFRQSILGYAWLFFPPIATTLIWFFLNSSGVVKVADTGMPYPAFVMIGTLLWQAFLDSLTKPITSLTKAKVMLVKLNFPRIAPVLAGIGETTLTSAIRLVLLVPIFIFTGIDASWTILFFPFVYLAIILLGTAIGSLLTPIGLLYTDIARAISLLGQLAMYATPVVYPIAKSGMLSLVNRINPVTYLLETGRATLVGGPFDVVMMSLVISAIAFIVLLIGWVIFHITVPRIIERMGM</sequence>
<dbReference type="PANTHER" id="PTHR30413">
    <property type="entry name" value="INNER MEMBRANE TRANSPORT PERMEASE"/>
    <property type="match status" value="1"/>
</dbReference>
<keyword evidence="5" id="KW-0812">Transmembrane</keyword>
<reference evidence="7" key="1">
    <citation type="submission" date="2024-07" db="EMBL/GenBank/DDBJ databases">
        <title>Complete genome sequence of Verrucomicrobiaceae bacterium NT6N.</title>
        <authorList>
            <person name="Huang C."/>
            <person name="Takami H."/>
            <person name="Hamasaki K."/>
        </authorList>
    </citation>
    <scope>NUCLEOTIDE SEQUENCE</scope>
    <source>
        <strain evidence="7">NT6N</strain>
    </source>
</reference>
<evidence type="ECO:0000256" key="1">
    <source>
        <dbReference type="ARBA" id="ARBA00004429"/>
    </source>
</evidence>
<name>A0AAT9FNT4_9BACT</name>
<protein>
    <submittedName>
        <fullName evidence="7">Transport permease protein</fullName>
    </submittedName>
</protein>
<feature type="domain" description="ABC transmembrane type-2" evidence="6">
    <location>
        <begin position="60"/>
        <end position="280"/>
    </location>
</feature>